<dbReference type="AlphaFoldDB" id="A0A7C1T1R2"/>
<organism evidence="1">
    <name type="scientific">candidate division WOR-3 bacterium</name>
    <dbReference type="NCBI Taxonomy" id="2052148"/>
    <lineage>
        <taxon>Bacteria</taxon>
        <taxon>Bacteria division WOR-3</taxon>
    </lineage>
</organism>
<proteinExistence type="predicted"/>
<dbReference type="EMBL" id="DSLG01000007">
    <property type="protein sequence ID" value="HEA87591.1"/>
    <property type="molecule type" value="Genomic_DNA"/>
</dbReference>
<gene>
    <name evidence="1" type="ORF">ENP94_06240</name>
</gene>
<comment type="caution">
    <text evidence="1">The sequence shown here is derived from an EMBL/GenBank/DDBJ whole genome shotgun (WGS) entry which is preliminary data.</text>
</comment>
<reference evidence="1" key="1">
    <citation type="journal article" date="2020" name="mSystems">
        <title>Genome- and Community-Level Interaction Insights into Carbon Utilization and Element Cycling Functions of Hydrothermarchaeota in Hydrothermal Sediment.</title>
        <authorList>
            <person name="Zhou Z."/>
            <person name="Liu Y."/>
            <person name="Xu W."/>
            <person name="Pan J."/>
            <person name="Luo Z.H."/>
            <person name="Li M."/>
        </authorList>
    </citation>
    <scope>NUCLEOTIDE SEQUENCE [LARGE SCALE GENOMIC DNA]</scope>
    <source>
        <strain evidence="1">SpSt-265</strain>
    </source>
</reference>
<evidence type="ECO:0000313" key="1">
    <source>
        <dbReference type="EMBL" id="HEA87591.1"/>
    </source>
</evidence>
<name>A0A7C1T1R2_UNCW3</name>
<protein>
    <submittedName>
        <fullName evidence="1">Uncharacterized protein</fullName>
    </submittedName>
</protein>
<accession>A0A7C1T1R2</accession>
<sequence>MPLPLDERESIITLLRHMVNFIQRLVFIIAPSAIRLEPYVEYRIPVSQLRIPNPTALRRDWAYPAPECINDPLILSITLEKDRSITVTGGTNMRRI</sequence>